<dbReference type="FunFam" id="1.10.520.10:FF:000005">
    <property type="entry name" value="Cytochrome c peroxidase"/>
    <property type="match status" value="1"/>
</dbReference>
<evidence type="ECO:0000256" key="9">
    <source>
        <dbReference type="ARBA" id="ARBA00023002"/>
    </source>
</evidence>
<evidence type="ECO:0000256" key="7">
    <source>
        <dbReference type="ARBA" id="ARBA00022723"/>
    </source>
</evidence>
<feature type="region of interest" description="Disordered" evidence="15">
    <location>
        <begin position="37"/>
        <end position="61"/>
    </location>
</feature>
<feature type="domain" description="Plant heme peroxidase family profile" evidence="16">
    <location>
        <begin position="167"/>
        <end position="374"/>
    </location>
</feature>
<dbReference type="Proteomes" id="UP000681722">
    <property type="component" value="Unassembled WGS sequence"/>
</dbReference>
<dbReference type="GO" id="GO:0020037">
    <property type="term" value="F:heme binding"/>
    <property type="evidence" value="ECO:0007669"/>
    <property type="project" value="InterPro"/>
</dbReference>
<dbReference type="InterPro" id="IPR019793">
    <property type="entry name" value="Peroxidases_heam-ligand_BS"/>
</dbReference>
<dbReference type="EMBL" id="CAJNOK010020268">
    <property type="protein sequence ID" value="CAF1313480.1"/>
    <property type="molecule type" value="Genomic_DNA"/>
</dbReference>
<evidence type="ECO:0000313" key="20">
    <source>
        <dbReference type="EMBL" id="CAF4343470.1"/>
    </source>
</evidence>
<evidence type="ECO:0000256" key="1">
    <source>
        <dbReference type="ARBA" id="ARBA00003917"/>
    </source>
</evidence>
<dbReference type="OrthoDB" id="9970727at2759"/>
<keyword evidence="7" id="KW-0479">Metal-binding</keyword>
<comment type="subcellular location">
    <subcellularLocation>
        <location evidence="3">Mitochondrion intermembrane space</location>
    </subcellularLocation>
    <subcellularLocation>
        <location evidence="2">Mitochondrion matrix</location>
    </subcellularLocation>
</comment>
<dbReference type="Proteomes" id="UP000682733">
    <property type="component" value="Unassembled WGS sequence"/>
</dbReference>
<dbReference type="Proteomes" id="UP000677228">
    <property type="component" value="Unassembled WGS sequence"/>
</dbReference>
<evidence type="ECO:0000256" key="13">
    <source>
        <dbReference type="ARBA" id="ARBA00040313"/>
    </source>
</evidence>
<comment type="caution">
    <text evidence="18">The sequence shown here is derived from an EMBL/GenBank/DDBJ whole genome shotgun (WGS) entry which is preliminary data.</text>
</comment>
<evidence type="ECO:0000256" key="12">
    <source>
        <dbReference type="ARBA" id="ARBA00039063"/>
    </source>
</evidence>
<dbReference type="GO" id="GO:0046872">
    <property type="term" value="F:metal ion binding"/>
    <property type="evidence" value="ECO:0007669"/>
    <property type="project" value="UniProtKB-KW"/>
</dbReference>
<sequence length="381" mass="42209">MSTIMLRSIPKTSQFVNKVVFQRQTFTTWKSRITFNTANNGSGNNYNNSDNNDNNYEQNSHGNHYKTAIAAGVAMTAAASVLTTVGNDTKKKDGSGKVDYKSVREAIANLLDVEGYDDGSYGPVFVRLAWHASGTFSAADNSGGSNGGCMRFEPESKWGANSGLQIAREVLEKVKKAHPNISYADLYTLAGVVAVEEMGGPEIKWRPGRSDFADGSKSPPDGRLPDGAQGAAHIRDIFYRMGFNDREIVALLGAHSLGRCHSDRSGFDGPWTRAPTTFSNEFYRVLLEEKWTVRKWSGPKQYENSSKDLMMLPADLALVSDPEFRKYVELYAKDEEAFRSDFAKAYSHLLELGVQFPADHSHGPAPTLEEKKKSLWYRIFG</sequence>
<dbReference type="GO" id="GO:0004130">
    <property type="term" value="F:cytochrome-c peroxidase activity"/>
    <property type="evidence" value="ECO:0007669"/>
    <property type="project" value="UniProtKB-EC"/>
</dbReference>
<dbReference type="InterPro" id="IPR010255">
    <property type="entry name" value="Haem_peroxidase_sf"/>
</dbReference>
<evidence type="ECO:0000256" key="5">
    <source>
        <dbReference type="ARBA" id="ARBA00022559"/>
    </source>
</evidence>
<name>A0A815RJ72_9BILA</name>
<evidence type="ECO:0000313" key="17">
    <source>
        <dbReference type="EMBL" id="CAF1313480.1"/>
    </source>
</evidence>
<dbReference type="EMBL" id="CAJOBC010086396">
    <property type="protein sequence ID" value="CAF4343470.1"/>
    <property type="molecule type" value="Genomic_DNA"/>
</dbReference>
<dbReference type="AlphaFoldDB" id="A0A815RJ72"/>
<evidence type="ECO:0000256" key="14">
    <source>
        <dbReference type="ARBA" id="ARBA00049265"/>
    </source>
</evidence>
<dbReference type="Gene3D" id="1.10.420.10">
    <property type="entry name" value="Peroxidase, domain 2"/>
    <property type="match status" value="1"/>
</dbReference>
<feature type="compositionally biased region" description="Basic and acidic residues" evidence="15">
    <location>
        <begin position="205"/>
        <end position="214"/>
    </location>
</feature>
<keyword evidence="21" id="KW-1185">Reference proteome</keyword>
<dbReference type="PROSITE" id="PS50873">
    <property type="entry name" value="PEROXIDASE_4"/>
    <property type="match status" value="1"/>
</dbReference>
<dbReference type="PANTHER" id="PTHR31356:SF58">
    <property type="entry name" value="CYTOCHROME C PEROXIDASE, MITOCHONDRIAL"/>
    <property type="match status" value="1"/>
</dbReference>
<comment type="function">
    <text evidence="1">Destroys radicals which are normally produced within the cells and which are toxic to biological systems.</text>
</comment>
<evidence type="ECO:0000256" key="8">
    <source>
        <dbReference type="ARBA" id="ARBA00022946"/>
    </source>
</evidence>
<dbReference type="GO" id="GO:0042744">
    <property type="term" value="P:hydrogen peroxide catabolic process"/>
    <property type="evidence" value="ECO:0007669"/>
    <property type="project" value="TreeGrafter"/>
</dbReference>
<dbReference type="PRINTS" id="PR00459">
    <property type="entry name" value="ASPEROXIDASE"/>
</dbReference>
<evidence type="ECO:0000256" key="11">
    <source>
        <dbReference type="ARBA" id="ARBA00023128"/>
    </source>
</evidence>
<dbReference type="GO" id="GO:0034599">
    <property type="term" value="P:cellular response to oxidative stress"/>
    <property type="evidence" value="ECO:0007669"/>
    <property type="project" value="InterPro"/>
</dbReference>
<evidence type="ECO:0000313" key="19">
    <source>
        <dbReference type="EMBL" id="CAF4122025.1"/>
    </source>
</evidence>
<dbReference type="GO" id="GO:0005758">
    <property type="term" value="C:mitochondrial intermembrane space"/>
    <property type="evidence" value="ECO:0007669"/>
    <property type="project" value="UniProtKB-SubCell"/>
</dbReference>
<protein>
    <recommendedName>
        <fullName evidence="13">Cytochrome c peroxidase, mitochondrial</fullName>
        <ecNumber evidence="12">1.11.1.5</ecNumber>
    </recommendedName>
</protein>
<dbReference type="GO" id="GO:0005759">
    <property type="term" value="C:mitochondrial matrix"/>
    <property type="evidence" value="ECO:0007669"/>
    <property type="project" value="UniProtKB-SubCell"/>
</dbReference>
<dbReference type="Pfam" id="PF00141">
    <property type="entry name" value="peroxidase"/>
    <property type="match status" value="1"/>
</dbReference>
<dbReference type="InterPro" id="IPR019794">
    <property type="entry name" value="Peroxidases_AS"/>
</dbReference>
<evidence type="ECO:0000313" key="18">
    <source>
        <dbReference type="EMBL" id="CAF1477803.1"/>
    </source>
</evidence>
<organism evidence="18 21">
    <name type="scientific">Didymodactylos carnosus</name>
    <dbReference type="NCBI Taxonomy" id="1234261"/>
    <lineage>
        <taxon>Eukaryota</taxon>
        <taxon>Metazoa</taxon>
        <taxon>Spiralia</taxon>
        <taxon>Gnathifera</taxon>
        <taxon>Rotifera</taxon>
        <taxon>Eurotatoria</taxon>
        <taxon>Bdelloidea</taxon>
        <taxon>Philodinida</taxon>
        <taxon>Philodinidae</taxon>
        <taxon>Didymodactylos</taxon>
    </lineage>
</organism>
<dbReference type="EMBL" id="CAJOBA010041861">
    <property type="protein sequence ID" value="CAF4122025.1"/>
    <property type="molecule type" value="Genomic_DNA"/>
</dbReference>
<dbReference type="EMBL" id="CAJNOQ010020926">
    <property type="protein sequence ID" value="CAF1477803.1"/>
    <property type="molecule type" value="Genomic_DNA"/>
</dbReference>
<comment type="similarity">
    <text evidence="4">Belongs to the peroxidase family. Cytochrome c peroxidase subfamily.</text>
</comment>
<reference evidence="18" key="1">
    <citation type="submission" date="2021-02" db="EMBL/GenBank/DDBJ databases">
        <authorList>
            <person name="Nowell W R."/>
        </authorList>
    </citation>
    <scope>NUCLEOTIDE SEQUENCE</scope>
</reference>
<dbReference type="Gene3D" id="1.10.520.10">
    <property type="match status" value="1"/>
</dbReference>
<proteinExistence type="inferred from homology"/>
<evidence type="ECO:0000313" key="21">
    <source>
        <dbReference type="Proteomes" id="UP000663829"/>
    </source>
</evidence>
<evidence type="ECO:0000256" key="3">
    <source>
        <dbReference type="ARBA" id="ARBA00004569"/>
    </source>
</evidence>
<dbReference type="InterPro" id="IPR002207">
    <property type="entry name" value="Peroxidase_I"/>
</dbReference>
<keyword evidence="8" id="KW-0809">Transit peptide</keyword>
<keyword evidence="5" id="KW-0575">Peroxidase</keyword>
<evidence type="ECO:0000256" key="10">
    <source>
        <dbReference type="ARBA" id="ARBA00023004"/>
    </source>
</evidence>
<dbReference type="FunFam" id="1.10.420.10:FF:000009">
    <property type="entry name" value="Ascorbate peroxidase"/>
    <property type="match status" value="1"/>
</dbReference>
<keyword evidence="9" id="KW-0560">Oxidoreductase</keyword>
<dbReference type="InterPro" id="IPR002016">
    <property type="entry name" value="Haem_peroxidase"/>
</dbReference>
<gene>
    <name evidence="18" type="ORF">GPM918_LOCUS35709</name>
    <name evidence="17" type="ORF">OVA965_LOCUS29095</name>
    <name evidence="20" type="ORF">SRO942_LOCUS36428</name>
    <name evidence="19" type="ORF">TMI583_LOCUS29861</name>
</gene>
<dbReference type="Proteomes" id="UP000663829">
    <property type="component" value="Unassembled WGS sequence"/>
</dbReference>
<dbReference type="EC" id="1.11.1.5" evidence="12"/>
<dbReference type="InterPro" id="IPR044831">
    <property type="entry name" value="Ccp1-like"/>
</dbReference>
<dbReference type="CDD" id="cd00691">
    <property type="entry name" value="ascorbate_peroxidase"/>
    <property type="match status" value="1"/>
</dbReference>
<keyword evidence="10" id="KW-0408">Iron</keyword>
<dbReference type="PANTHER" id="PTHR31356">
    <property type="entry name" value="THYLAKOID LUMENAL 29 KDA PROTEIN, CHLOROPLASTIC-RELATED"/>
    <property type="match status" value="1"/>
</dbReference>
<evidence type="ECO:0000256" key="6">
    <source>
        <dbReference type="ARBA" id="ARBA00022617"/>
    </source>
</evidence>
<keyword evidence="6" id="KW-0349">Heme</keyword>
<dbReference type="PROSITE" id="PS00435">
    <property type="entry name" value="PEROXIDASE_1"/>
    <property type="match status" value="1"/>
</dbReference>
<dbReference type="PRINTS" id="PR00458">
    <property type="entry name" value="PEROXIDASE"/>
</dbReference>
<accession>A0A815RJ72</accession>
<evidence type="ECO:0000259" key="16">
    <source>
        <dbReference type="PROSITE" id="PS50873"/>
    </source>
</evidence>
<comment type="catalytic activity">
    <reaction evidence="14">
        <text>2 Fe(II)-[cytochrome c] + H2O2 + 2 H(+) = 2 Fe(III)-[cytochrome c] + 2 H2O</text>
        <dbReference type="Rhea" id="RHEA:16581"/>
        <dbReference type="Rhea" id="RHEA-COMP:10350"/>
        <dbReference type="Rhea" id="RHEA-COMP:14399"/>
        <dbReference type="ChEBI" id="CHEBI:15377"/>
        <dbReference type="ChEBI" id="CHEBI:15378"/>
        <dbReference type="ChEBI" id="CHEBI:16240"/>
        <dbReference type="ChEBI" id="CHEBI:29033"/>
        <dbReference type="ChEBI" id="CHEBI:29034"/>
        <dbReference type="EC" id="1.11.1.5"/>
    </reaction>
</comment>
<dbReference type="SUPFAM" id="SSF48113">
    <property type="entry name" value="Heme-dependent peroxidases"/>
    <property type="match status" value="1"/>
</dbReference>
<feature type="compositionally biased region" description="Low complexity" evidence="15">
    <location>
        <begin position="39"/>
        <end position="56"/>
    </location>
</feature>
<evidence type="ECO:0000256" key="2">
    <source>
        <dbReference type="ARBA" id="ARBA00004305"/>
    </source>
</evidence>
<evidence type="ECO:0000256" key="15">
    <source>
        <dbReference type="SAM" id="MobiDB-lite"/>
    </source>
</evidence>
<dbReference type="GO" id="GO:0000302">
    <property type="term" value="P:response to reactive oxygen species"/>
    <property type="evidence" value="ECO:0007669"/>
    <property type="project" value="TreeGrafter"/>
</dbReference>
<dbReference type="PROSITE" id="PS00436">
    <property type="entry name" value="PEROXIDASE_2"/>
    <property type="match status" value="1"/>
</dbReference>
<feature type="region of interest" description="Disordered" evidence="15">
    <location>
        <begin position="205"/>
        <end position="227"/>
    </location>
</feature>
<keyword evidence="11" id="KW-0496">Mitochondrion</keyword>
<evidence type="ECO:0000256" key="4">
    <source>
        <dbReference type="ARBA" id="ARBA00005997"/>
    </source>
</evidence>